<dbReference type="PANTHER" id="PTHR35769:SF2">
    <property type="entry name" value="CALCINEURIN-LIKE METALLO-PHOSPHOESTERASE SUPERFAMILY PROTEIN"/>
    <property type="match status" value="1"/>
</dbReference>
<dbReference type="EMBL" id="RQET01000014">
    <property type="protein sequence ID" value="TGK06273.1"/>
    <property type="molecule type" value="Genomic_DNA"/>
</dbReference>
<reference evidence="2" key="1">
    <citation type="journal article" date="2019" name="PLoS Negl. Trop. Dis.">
        <title>Revisiting the worldwide diversity of Leptospira species in the environment.</title>
        <authorList>
            <person name="Vincent A.T."/>
            <person name="Schiettekatte O."/>
            <person name="Bourhy P."/>
            <person name="Veyrier F.J."/>
            <person name="Picardeau M."/>
        </authorList>
    </citation>
    <scope>NUCLEOTIDE SEQUENCE [LARGE SCALE GENOMIC DNA]</scope>
    <source>
        <strain evidence="2">SSW15</strain>
    </source>
</reference>
<dbReference type="OrthoDB" id="333335at2"/>
<accession>A0A4R9G4K1</accession>
<sequence>MKNFSLAIIGDIHGFWTSVDTEYFSKSEYDAVLFTGDLGTYRTESTFRVAQEISKIRKPCYLVPGNHDTTSLFQLLAEILHLPSFLTWPGLPWHLRRYSRFRKELGDIRICEYSLHKEIGGLTILGARPLSMGFRLNFLPFLRKKFSVSNMADSVRKLDSLGREAAESGEDLLVLAHNGPAGLGNKASDIWGCDFRKEEGDFGDTDLATFLEHAASYGRTPNVVIAGHMHHHTKRSVLFRIWKVRKSGTLFINAARVPRVFRDAEGISWHHHVRLRRKDGAWDAEAVYLRNGKEEVFPLPELLEREKASVKEEVSLLP</sequence>
<organism evidence="2 3">
    <name type="scientific">Leptospira fletcheri</name>
    <dbReference type="NCBI Taxonomy" id="2484981"/>
    <lineage>
        <taxon>Bacteria</taxon>
        <taxon>Pseudomonadati</taxon>
        <taxon>Spirochaetota</taxon>
        <taxon>Spirochaetia</taxon>
        <taxon>Leptospirales</taxon>
        <taxon>Leptospiraceae</taxon>
        <taxon>Leptospira</taxon>
    </lineage>
</organism>
<protein>
    <recommendedName>
        <fullName evidence="1">Calcineurin-like phosphoesterase domain-containing protein</fullName>
    </recommendedName>
</protein>
<dbReference type="InterPro" id="IPR029052">
    <property type="entry name" value="Metallo-depent_PP-like"/>
</dbReference>
<dbReference type="PANTHER" id="PTHR35769">
    <property type="entry name" value="CALCINEURIN-LIKE METALLO-PHOSPHOESTERASE SUPERFAMILY PROTEIN"/>
    <property type="match status" value="1"/>
</dbReference>
<dbReference type="RefSeq" id="WP_135769400.1">
    <property type="nucleotide sequence ID" value="NZ_RQET01000014.1"/>
</dbReference>
<evidence type="ECO:0000313" key="3">
    <source>
        <dbReference type="Proteomes" id="UP000298458"/>
    </source>
</evidence>
<proteinExistence type="predicted"/>
<dbReference type="InterPro" id="IPR027629">
    <property type="entry name" value="DevT-like"/>
</dbReference>
<keyword evidence="3" id="KW-1185">Reference proteome</keyword>
<feature type="domain" description="Calcineurin-like phosphoesterase" evidence="1">
    <location>
        <begin position="6"/>
        <end position="231"/>
    </location>
</feature>
<comment type="caution">
    <text evidence="2">The sequence shown here is derived from an EMBL/GenBank/DDBJ whole genome shotgun (WGS) entry which is preliminary data.</text>
</comment>
<dbReference type="Proteomes" id="UP000298458">
    <property type="component" value="Unassembled WGS sequence"/>
</dbReference>
<dbReference type="Gene3D" id="3.60.21.10">
    <property type="match status" value="1"/>
</dbReference>
<gene>
    <name evidence="2" type="ORF">EHO60_16980</name>
</gene>
<dbReference type="SUPFAM" id="SSF56300">
    <property type="entry name" value="Metallo-dependent phosphatases"/>
    <property type="match status" value="1"/>
</dbReference>
<evidence type="ECO:0000259" key="1">
    <source>
        <dbReference type="Pfam" id="PF00149"/>
    </source>
</evidence>
<dbReference type="InterPro" id="IPR004843">
    <property type="entry name" value="Calcineurin-like_PHP"/>
</dbReference>
<evidence type="ECO:0000313" key="2">
    <source>
        <dbReference type="EMBL" id="TGK06273.1"/>
    </source>
</evidence>
<name>A0A4R9G4K1_9LEPT</name>
<dbReference type="GO" id="GO:0016787">
    <property type="term" value="F:hydrolase activity"/>
    <property type="evidence" value="ECO:0007669"/>
    <property type="project" value="InterPro"/>
</dbReference>
<dbReference type="Pfam" id="PF00149">
    <property type="entry name" value="Metallophos"/>
    <property type="match status" value="1"/>
</dbReference>
<dbReference type="AlphaFoldDB" id="A0A4R9G4K1"/>